<proteinExistence type="predicted"/>
<gene>
    <name evidence="1" type="ORF">J437_LFUL006712</name>
</gene>
<reference evidence="1" key="1">
    <citation type="submission" date="2013-04" db="EMBL/GenBank/DDBJ databases">
        <authorList>
            <person name="Qu J."/>
            <person name="Murali S.C."/>
            <person name="Bandaranaike D."/>
            <person name="Bellair M."/>
            <person name="Blankenburg K."/>
            <person name="Chao H."/>
            <person name="Dinh H."/>
            <person name="Doddapaneni H."/>
            <person name="Downs B."/>
            <person name="Dugan-Rocha S."/>
            <person name="Elkadiri S."/>
            <person name="Gnanaolivu R.D."/>
            <person name="Hernandez B."/>
            <person name="Javaid M."/>
            <person name="Jayaseelan J.C."/>
            <person name="Lee S."/>
            <person name="Li M."/>
            <person name="Ming W."/>
            <person name="Munidasa M."/>
            <person name="Muniz J."/>
            <person name="Nguyen L."/>
            <person name="Ongeri F."/>
            <person name="Osuji N."/>
            <person name="Pu L.-L."/>
            <person name="Puazo M."/>
            <person name="Qu C."/>
            <person name="Quiroz J."/>
            <person name="Raj R."/>
            <person name="Weissenberger G."/>
            <person name="Xin Y."/>
            <person name="Zou X."/>
            <person name="Han Y."/>
            <person name="Richards S."/>
            <person name="Worley K."/>
            <person name="Muzny D."/>
            <person name="Gibbs R."/>
        </authorList>
    </citation>
    <scope>NUCLEOTIDE SEQUENCE</scope>
    <source>
        <strain evidence="1">Sampled in the wild</strain>
    </source>
</reference>
<reference evidence="1" key="2">
    <citation type="submission" date="2017-10" db="EMBL/GenBank/DDBJ databases">
        <title>Ladona fulva Genome sequencing and assembly.</title>
        <authorList>
            <person name="Murali S."/>
            <person name="Richards S."/>
            <person name="Bandaranaike D."/>
            <person name="Bellair M."/>
            <person name="Blankenburg K."/>
            <person name="Chao H."/>
            <person name="Dinh H."/>
            <person name="Doddapaneni H."/>
            <person name="Dugan-Rocha S."/>
            <person name="Elkadiri S."/>
            <person name="Gnanaolivu R."/>
            <person name="Hernandez B."/>
            <person name="Skinner E."/>
            <person name="Javaid M."/>
            <person name="Lee S."/>
            <person name="Li M."/>
            <person name="Ming W."/>
            <person name="Munidasa M."/>
            <person name="Muniz J."/>
            <person name="Nguyen L."/>
            <person name="Hughes D."/>
            <person name="Osuji N."/>
            <person name="Pu L.-L."/>
            <person name="Puazo M."/>
            <person name="Qu C."/>
            <person name="Quiroz J."/>
            <person name="Raj R."/>
            <person name="Weissenberger G."/>
            <person name="Xin Y."/>
            <person name="Zou X."/>
            <person name="Han Y."/>
            <person name="Worley K."/>
            <person name="Muzny D."/>
            <person name="Gibbs R."/>
        </authorList>
    </citation>
    <scope>NUCLEOTIDE SEQUENCE</scope>
    <source>
        <strain evidence="1">Sampled in the wild</strain>
    </source>
</reference>
<dbReference type="Proteomes" id="UP000792457">
    <property type="component" value="Unassembled WGS sequence"/>
</dbReference>
<accession>A0A8K0JTC6</accession>
<comment type="caution">
    <text evidence="1">The sequence shown here is derived from an EMBL/GenBank/DDBJ whole genome shotgun (WGS) entry which is preliminary data.</text>
</comment>
<dbReference type="OrthoDB" id="6365503at2759"/>
<dbReference type="EMBL" id="KZ308116">
    <property type="protein sequence ID" value="KAG8221894.1"/>
    <property type="molecule type" value="Genomic_DNA"/>
</dbReference>
<sequence length="161" mass="18177">MAQTTNSCRKRLRNNAEEEGCDFTPLSKRINNLHIHSSCCSGIAHIEHHDRNEETSQMLGYESPPWTDEAHSSPVVMPTNQLLDDRIDNCPPTPPEVSAGASNCPTISSIDLSAQGWISEEAISNYNPSLDSTDNPFYYETNKILFSLYWERMQRVGQNLF</sequence>
<evidence type="ECO:0000313" key="2">
    <source>
        <dbReference type="Proteomes" id="UP000792457"/>
    </source>
</evidence>
<name>A0A8K0JTC6_LADFU</name>
<keyword evidence="2" id="KW-1185">Reference proteome</keyword>
<protein>
    <submittedName>
        <fullName evidence="1">Uncharacterized protein</fullName>
    </submittedName>
</protein>
<organism evidence="1 2">
    <name type="scientific">Ladona fulva</name>
    <name type="common">Scarce chaser dragonfly</name>
    <name type="synonym">Libellula fulva</name>
    <dbReference type="NCBI Taxonomy" id="123851"/>
    <lineage>
        <taxon>Eukaryota</taxon>
        <taxon>Metazoa</taxon>
        <taxon>Ecdysozoa</taxon>
        <taxon>Arthropoda</taxon>
        <taxon>Hexapoda</taxon>
        <taxon>Insecta</taxon>
        <taxon>Pterygota</taxon>
        <taxon>Palaeoptera</taxon>
        <taxon>Odonata</taxon>
        <taxon>Epiprocta</taxon>
        <taxon>Anisoptera</taxon>
        <taxon>Libelluloidea</taxon>
        <taxon>Libellulidae</taxon>
        <taxon>Ladona</taxon>
    </lineage>
</organism>
<evidence type="ECO:0000313" key="1">
    <source>
        <dbReference type="EMBL" id="KAG8221894.1"/>
    </source>
</evidence>
<dbReference type="AlphaFoldDB" id="A0A8K0JTC6"/>